<keyword evidence="2" id="KW-1133">Transmembrane helix</keyword>
<feature type="compositionally biased region" description="Low complexity" evidence="1">
    <location>
        <begin position="18"/>
        <end position="36"/>
    </location>
</feature>
<feature type="compositionally biased region" description="Pro residues" evidence="1">
    <location>
        <begin position="8"/>
        <end position="17"/>
    </location>
</feature>
<protein>
    <submittedName>
        <fullName evidence="3">Uncharacterized protein</fullName>
    </submittedName>
</protein>
<feature type="region of interest" description="Disordered" evidence="1">
    <location>
        <begin position="79"/>
        <end position="106"/>
    </location>
</feature>
<dbReference type="AlphaFoldDB" id="A0A4R0KJN2"/>
<evidence type="ECO:0000256" key="2">
    <source>
        <dbReference type="SAM" id="Phobius"/>
    </source>
</evidence>
<dbReference type="EMBL" id="SJKB01000014">
    <property type="protein sequence ID" value="TCC55895.1"/>
    <property type="molecule type" value="Genomic_DNA"/>
</dbReference>
<evidence type="ECO:0000313" key="3">
    <source>
        <dbReference type="EMBL" id="TCC55895.1"/>
    </source>
</evidence>
<proteinExistence type="predicted"/>
<dbReference type="RefSeq" id="WP_131363657.1">
    <property type="nucleotide sequence ID" value="NZ_SJKB01000014.1"/>
</dbReference>
<organism evidence="3 4">
    <name type="scientific">Kribbella pittospori</name>
    <dbReference type="NCBI Taxonomy" id="722689"/>
    <lineage>
        <taxon>Bacteria</taxon>
        <taxon>Bacillati</taxon>
        <taxon>Actinomycetota</taxon>
        <taxon>Actinomycetes</taxon>
        <taxon>Propionibacteriales</taxon>
        <taxon>Kribbellaceae</taxon>
        <taxon>Kribbella</taxon>
    </lineage>
</organism>
<gene>
    <name evidence="3" type="ORF">E0H73_34810</name>
</gene>
<evidence type="ECO:0000313" key="4">
    <source>
        <dbReference type="Proteomes" id="UP000291144"/>
    </source>
</evidence>
<sequence>MSPDQPNWGPPRPPQQPPYQQQWSPQQPPYQQQWQQLPPPPPGPGPRRGLLIGILVGGLIFAILATVGTYLFVQSRDDTAAAPTPTSSTKSSVEPSSSPSPTAGRPEKLDAVVSALTSAGFACSDSLTEPVLVVRCFAEPALSDGDQVVTLQAQDDAVTYAHLKVDTFDQADETTKLYQAAMTAVTSTLLPPADAAILRTSKEREPRIGWGKARQSHGDGNTRHDLTLTAKGTSPKILLDGQTKATVAKVTQAARSKGFTCKVKPDIHVTACSQTRGTEVYSIDSYSICGTAQEQKGYCDTVGGNASWVNAYVGFGKTVNEAMVARILAHLQLTADLALGESSAEVRQWIGDHLDGKAHHTDLAGVHLAILPGSGGRGHAGNNPNIVSLEVEGIRAY</sequence>
<feature type="compositionally biased region" description="Low complexity" evidence="1">
    <location>
        <begin position="80"/>
        <end position="103"/>
    </location>
</feature>
<reference evidence="3 4" key="1">
    <citation type="submission" date="2019-02" db="EMBL/GenBank/DDBJ databases">
        <title>Kribbella capetownensis sp. nov. and Kribbella speibonae sp. nov., isolated from soil.</title>
        <authorList>
            <person name="Curtis S.M."/>
            <person name="Norton I."/>
            <person name="Everest G.J."/>
            <person name="Meyers P.R."/>
        </authorList>
    </citation>
    <scope>NUCLEOTIDE SEQUENCE [LARGE SCALE GENOMIC DNA]</scope>
    <source>
        <strain evidence="3 4">NRRL B-24813</strain>
    </source>
</reference>
<keyword evidence="4" id="KW-1185">Reference proteome</keyword>
<keyword evidence="2" id="KW-0812">Transmembrane</keyword>
<dbReference type="Proteomes" id="UP000291144">
    <property type="component" value="Unassembled WGS sequence"/>
</dbReference>
<accession>A0A4R0KJN2</accession>
<feature type="transmembrane region" description="Helical" evidence="2">
    <location>
        <begin position="50"/>
        <end position="73"/>
    </location>
</feature>
<name>A0A4R0KJN2_9ACTN</name>
<feature type="region of interest" description="Disordered" evidence="1">
    <location>
        <begin position="204"/>
        <end position="223"/>
    </location>
</feature>
<keyword evidence="2" id="KW-0472">Membrane</keyword>
<dbReference type="OrthoDB" id="9882572at2"/>
<feature type="region of interest" description="Disordered" evidence="1">
    <location>
        <begin position="1"/>
        <end position="46"/>
    </location>
</feature>
<evidence type="ECO:0000256" key="1">
    <source>
        <dbReference type="SAM" id="MobiDB-lite"/>
    </source>
</evidence>
<comment type="caution">
    <text evidence="3">The sequence shown here is derived from an EMBL/GenBank/DDBJ whole genome shotgun (WGS) entry which is preliminary data.</text>
</comment>